<organism evidence="1 2">
    <name type="scientific">Caerostris extrusa</name>
    <name type="common">Bark spider</name>
    <name type="synonym">Caerostris bankana</name>
    <dbReference type="NCBI Taxonomy" id="172846"/>
    <lineage>
        <taxon>Eukaryota</taxon>
        <taxon>Metazoa</taxon>
        <taxon>Ecdysozoa</taxon>
        <taxon>Arthropoda</taxon>
        <taxon>Chelicerata</taxon>
        <taxon>Arachnida</taxon>
        <taxon>Araneae</taxon>
        <taxon>Araneomorphae</taxon>
        <taxon>Entelegynae</taxon>
        <taxon>Araneoidea</taxon>
        <taxon>Araneidae</taxon>
        <taxon>Caerostris</taxon>
    </lineage>
</organism>
<accession>A0AAV4M606</accession>
<evidence type="ECO:0000313" key="2">
    <source>
        <dbReference type="Proteomes" id="UP001054945"/>
    </source>
</evidence>
<gene>
    <name evidence="1" type="ORF">CEXT_659441</name>
</gene>
<dbReference type="EMBL" id="BPLR01019400">
    <property type="protein sequence ID" value="GIX67459.1"/>
    <property type="molecule type" value="Genomic_DNA"/>
</dbReference>
<dbReference type="Proteomes" id="UP001054945">
    <property type="component" value="Unassembled WGS sequence"/>
</dbReference>
<sequence length="115" mass="13303">MKRAGYKLFNDLEIWTEEPVFPVKDEKFRISSSRRTQKRPSSLSPCVREKSVSRKGVTFDKVILDLGSKEHPHSTSSTEELFSGSFSGRFREAPTRFFDSMRVTMEETQNYISLS</sequence>
<protein>
    <submittedName>
        <fullName evidence="1">Uncharacterized protein</fullName>
    </submittedName>
</protein>
<keyword evidence="2" id="KW-1185">Reference proteome</keyword>
<comment type="caution">
    <text evidence="1">The sequence shown here is derived from an EMBL/GenBank/DDBJ whole genome shotgun (WGS) entry which is preliminary data.</text>
</comment>
<reference evidence="1 2" key="1">
    <citation type="submission" date="2021-06" db="EMBL/GenBank/DDBJ databases">
        <title>Caerostris extrusa draft genome.</title>
        <authorList>
            <person name="Kono N."/>
            <person name="Arakawa K."/>
        </authorList>
    </citation>
    <scope>NUCLEOTIDE SEQUENCE [LARGE SCALE GENOMIC DNA]</scope>
</reference>
<proteinExistence type="predicted"/>
<evidence type="ECO:0000313" key="1">
    <source>
        <dbReference type="EMBL" id="GIX67459.1"/>
    </source>
</evidence>
<dbReference type="AlphaFoldDB" id="A0AAV4M606"/>
<name>A0AAV4M606_CAEEX</name>